<gene>
    <name evidence="4" type="ORF">HARCEL1_02335</name>
</gene>
<proteinExistence type="predicted"/>
<keyword evidence="2" id="KW-0812">Transmembrane</keyword>
<protein>
    <recommendedName>
        <fullName evidence="3">DUF8060 domain-containing protein</fullName>
    </recommendedName>
</protein>
<dbReference type="KEGG" id="harc:HARCEL1_02335"/>
<dbReference type="AlphaFoldDB" id="A0A2R4WYK5"/>
<feature type="domain" description="DUF8060" evidence="3">
    <location>
        <begin position="7"/>
        <end position="124"/>
    </location>
</feature>
<dbReference type="Pfam" id="PF26256">
    <property type="entry name" value="DUF8060"/>
    <property type="match status" value="1"/>
</dbReference>
<keyword evidence="2" id="KW-0472">Membrane</keyword>
<evidence type="ECO:0000313" key="4">
    <source>
        <dbReference type="EMBL" id="AWB26629.1"/>
    </source>
</evidence>
<feature type="compositionally biased region" description="Low complexity" evidence="1">
    <location>
        <begin position="9"/>
        <end position="51"/>
    </location>
</feature>
<feature type="region of interest" description="Disordered" evidence="1">
    <location>
        <begin position="1"/>
        <end position="51"/>
    </location>
</feature>
<keyword evidence="2" id="KW-1133">Transmembrane helix</keyword>
<reference evidence="4 5" key="1">
    <citation type="submission" date="2018-04" db="EMBL/GenBank/DDBJ databases">
        <title>Halococcoides cellulosivorans gen. nov., sp. nov., an extremely halophilic cellulose-utilizing haloarchaeon from hypersaline lakes.</title>
        <authorList>
            <person name="Sorokin D.Y."/>
            <person name="Toshchakov S.V."/>
            <person name="Samarov N.I."/>
            <person name="Korzhenkov A."/>
            <person name="Kublanov I.V."/>
        </authorList>
    </citation>
    <scope>NUCLEOTIDE SEQUENCE [LARGE SCALE GENOMIC DNA]</scope>
    <source>
        <strain evidence="4 5">HArcel1</strain>
    </source>
</reference>
<feature type="transmembrane region" description="Helical" evidence="2">
    <location>
        <begin position="63"/>
        <end position="84"/>
    </location>
</feature>
<keyword evidence="5" id="KW-1185">Reference proteome</keyword>
<sequence>MTDHDAETTTDAPSASTAGADSSAASAEADTTAASATTEPTPATAGTDADGLSGERVVRAMEYTALAGLSLLAVIAVIGAYVSANGAINVWVGGRFQPIFHTVFNLVVLGVAGIGISLIVRRRFDV</sequence>
<evidence type="ECO:0000256" key="1">
    <source>
        <dbReference type="SAM" id="MobiDB-lite"/>
    </source>
</evidence>
<dbReference type="RefSeq" id="WP_108380998.1">
    <property type="nucleotide sequence ID" value="NZ_CP028858.1"/>
</dbReference>
<dbReference type="EMBL" id="CP028858">
    <property type="protein sequence ID" value="AWB26629.1"/>
    <property type="molecule type" value="Genomic_DNA"/>
</dbReference>
<evidence type="ECO:0000259" key="3">
    <source>
        <dbReference type="Pfam" id="PF26256"/>
    </source>
</evidence>
<feature type="transmembrane region" description="Helical" evidence="2">
    <location>
        <begin position="99"/>
        <end position="120"/>
    </location>
</feature>
<dbReference type="InterPro" id="IPR058373">
    <property type="entry name" value="DUF8060"/>
</dbReference>
<organism evidence="4 5">
    <name type="scientific">Halococcoides cellulosivorans</name>
    <dbReference type="NCBI Taxonomy" id="1679096"/>
    <lineage>
        <taxon>Archaea</taxon>
        <taxon>Methanobacteriati</taxon>
        <taxon>Methanobacteriota</taxon>
        <taxon>Stenosarchaea group</taxon>
        <taxon>Halobacteria</taxon>
        <taxon>Halobacteriales</taxon>
        <taxon>Haloarculaceae</taxon>
        <taxon>Halococcoides</taxon>
    </lineage>
</organism>
<evidence type="ECO:0000256" key="2">
    <source>
        <dbReference type="SAM" id="Phobius"/>
    </source>
</evidence>
<name>A0A2R4WYK5_9EURY</name>
<dbReference type="GeneID" id="36511308"/>
<evidence type="ECO:0000313" key="5">
    <source>
        <dbReference type="Proteomes" id="UP000244727"/>
    </source>
</evidence>
<dbReference type="Proteomes" id="UP000244727">
    <property type="component" value="Chromosome"/>
</dbReference>
<accession>A0A2R4WYK5</accession>